<feature type="domain" description="DNA2/NAM7 helicase helicase" evidence="1">
    <location>
        <begin position="253"/>
        <end position="325"/>
    </location>
</feature>
<keyword evidence="4" id="KW-1185">Reference proteome</keyword>
<dbReference type="Pfam" id="PF13086">
    <property type="entry name" value="AAA_11"/>
    <property type="match status" value="1"/>
</dbReference>
<protein>
    <recommendedName>
        <fullName evidence="5">P-loop containing nucleoside triphosphate hydrolase protein</fullName>
    </recommendedName>
</protein>
<dbReference type="AlphaFoldDB" id="A0A1B7MFJ0"/>
<dbReference type="OrthoDB" id="6513042at2759"/>
<name>A0A1B7MFJ0_9AGAM</name>
<dbReference type="PANTHER" id="PTHR10887">
    <property type="entry name" value="DNA2/NAM7 HELICASE FAMILY"/>
    <property type="match status" value="1"/>
</dbReference>
<evidence type="ECO:0000313" key="4">
    <source>
        <dbReference type="Proteomes" id="UP000092154"/>
    </source>
</evidence>
<dbReference type="Gene3D" id="3.40.50.300">
    <property type="entry name" value="P-loop containing nucleotide triphosphate hydrolases"/>
    <property type="match status" value="2"/>
</dbReference>
<evidence type="ECO:0000313" key="3">
    <source>
        <dbReference type="EMBL" id="OAX31364.1"/>
    </source>
</evidence>
<accession>A0A1B7MFJ0</accession>
<evidence type="ECO:0000259" key="2">
    <source>
        <dbReference type="Pfam" id="PF13087"/>
    </source>
</evidence>
<dbReference type="SUPFAM" id="SSF52540">
    <property type="entry name" value="P-loop containing nucleoside triphosphate hydrolases"/>
    <property type="match status" value="1"/>
</dbReference>
<dbReference type="PANTHER" id="PTHR10887:SF495">
    <property type="entry name" value="HELICASE SENATAXIN ISOFORM X1-RELATED"/>
    <property type="match status" value="1"/>
</dbReference>
<gene>
    <name evidence="3" type="ORF">K503DRAFT_870658</name>
</gene>
<dbReference type="InParanoid" id="A0A1B7MFJ0"/>
<proteinExistence type="predicted"/>
<dbReference type="CDD" id="cd18808">
    <property type="entry name" value="SF1_C_Upf1"/>
    <property type="match status" value="1"/>
</dbReference>
<organism evidence="3 4">
    <name type="scientific">Rhizopogon vinicolor AM-OR11-026</name>
    <dbReference type="NCBI Taxonomy" id="1314800"/>
    <lineage>
        <taxon>Eukaryota</taxon>
        <taxon>Fungi</taxon>
        <taxon>Dikarya</taxon>
        <taxon>Basidiomycota</taxon>
        <taxon>Agaricomycotina</taxon>
        <taxon>Agaricomycetes</taxon>
        <taxon>Agaricomycetidae</taxon>
        <taxon>Boletales</taxon>
        <taxon>Suillineae</taxon>
        <taxon>Rhizopogonaceae</taxon>
        <taxon>Rhizopogon</taxon>
    </lineage>
</organism>
<feature type="domain" description="DNA2/NAM7 helicase-like C-terminal" evidence="2">
    <location>
        <begin position="404"/>
        <end position="504"/>
    </location>
</feature>
<dbReference type="InterPro" id="IPR027417">
    <property type="entry name" value="P-loop_NTPase"/>
</dbReference>
<dbReference type="InterPro" id="IPR047187">
    <property type="entry name" value="SF1_C_Upf1"/>
</dbReference>
<dbReference type="EMBL" id="KV449436">
    <property type="protein sequence ID" value="OAX31364.1"/>
    <property type="molecule type" value="Genomic_DNA"/>
</dbReference>
<evidence type="ECO:0000259" key="1">
    <source>
        <dbReference type="Pfam" id="PF13086"/>
    </source>
</evidence>
<evidence type="ECO:0008006" key="5">
    <source>
        <dbReference type="Google" id="ProtNLM"/>
    </source>
</evidence>
<dbReference type="InterPro" id="IPR041677">
    <property type="entry name" value="DNA2/NAM7_AAA_11"/>
</dbReference>
<dbReference type="GO" id="GO:0004386">
    <property type="term" value="F:helicase activity"/>
    <property type="evidence" value="ECO:0007669"/>
    <property type="project" value="InterPro"/>
</dbReference>
<dbReference type="InterPro" id="IPR041679">
    <property type="entry name" value="DNA2/NAM7-like_C"/>
</dbReference>
<dbReference type="InterPro" id="IPR045055">
    <property type="entry name" value="DNA2/NAM7-like"/>
</dbReference>
<reference evidence="3 4" key="1">
    <citation type="submission" date="2016-06" db="EMBL/GenBank/DDBJ databases">
        <title>Comparative genomics of the ectomycorrhizal sister species Rhizopogon vinicolor and Rhizopogon vesiculosus (Basidiomycota: Boletales) reveals a divergence of the mating type B locus.</title>
        <authorList>
            <consortium name="DOE Joint Genome Institute"/>
            <person name="Mujic A.B."/>
            <person name="Kuo A."/>
            <person name="Tritt A."/>
            <person name="Lipzen A."/>
            <person name="Chen C."/>
            <person name="Johnson J."/>
            <person name="Sharma A."/>
            <person name="Barry K."/>
            <person name="Grigoriev I.V."/>
            <person name="Spatafora J.W."/>
        </authorList>
    </citation>
    <scope>NUCLEOTIDE SEQUENCE [LARGE SCALE GENOMIC DNA]</scope>
    <source>
        <strain evidence="3 4">AM-OR11-026</strain>
    </source>
</reference>
<sequence length="542" mass="60628">MTALGGELLLQRKNVKTLFADGAPATNVALQAWAACRAAMLDHMAPRYAPLPRIATDTLPDAYLSVLAKISRHADISESLKPTKVVNDVKGDFVSKGGNVNLECTRFRTRIMSSQNQVIHIETQIGDRRSIITGRAQHVEGRQAHINVKGTMNPREKIVSVTTVGKESLTAAESYREDVVRQALQGTVKLTEHPFFRSIWMPSFSISQTPLVQPVAYPLIYYPGGTSWLPPVLNGFTRPPVFDPPICYPGGTLNVSQNIAVRRIISEAYEDRVVLIQGPPGTGKTTVIAASVMSIIQYDDTQKRTIWLVAQSNVAVKNIAEKLDKVDFRDFKLLVSKDFHFDWHEHLYERLAHCLIRSDEFGDGPVAASRRILNSRVMLCTLSMLSNPRIDDYTRLVPIQTVIFENEEEIQVIIHLARLYFKLGRQYKVLTPYDAQSVAIEKQLELEDLPWEDKCFNVDSFQGSEEDHIIVSLVRTEGVGFLKNVRRMNVMLTRCKKSMIICTSRNFVVAGKAADTLVGKLAAAMGPEGWLGSRDILRSILP</sequence>
<dbReference type="Proteomes" id="UP000092154">
    <property type="component" value="Unassembled WGS sequence"/>
</dbReference>
<dbReference type="Pfam" id="PF13087">
    <property type="entry name" value="AAA_12"/>
    <property type="match status" value="1"/>
</dbReference>